<keyword evidence="1" id="KW-1133">Transmembrane helix</keyword>
<gene>
    <name evidence="2" type="ORF">SAMN04489809_1528</name>
</gene>
<sequence>MRRNPPANRLMLAIAAAVAAFFVWGALVRPLLDGEPPVATSLVFGAGVALAGLIIWIVLGRIRRLQRAQRRALREREPQARIFGSYALNGVAAYLSRTIPLLGLGAAPRGLLTASPTGVIDPSGFRLIRGGARLLTAYSVPRDRIQGVTRGGIQEGAFLYPTLVIVVSQEAGQVAIPVPVTRDDAPLRRESPDGMDRLISDAARIWGVPVLGDGG</sequence>
<protein>
    <submittedName>
        <fullName evidence="2">Uncharacterized protein</fullName>
    </submittedName>
</protein>
<accession>A0A1H1R099</accession>
<dbReference type="EMBL" id="LT629770">
    <property type="protein sequence ID" value="SDS29218.1"/>
    <property type="molecule type" value="Genomic_DNA"/>
</dbReference>
<evidence type="ECO:0000256" key="1">
    <source>
        <dbReference type="SAM" id="Phobius"/>
    </source>
</evidence>
<evidence type="ECO:0000313" key="3">
    <source>
        <dbReference type="Proteomes" id="UP000182126"/>
    </source>
</evidence>
<proteinExistence type="predicted"/>
<reference evidence="2 3" key="1">
    <citation type="submission" date="2016-10" db="EMBL/GenBank/DDBJ databases">
        <authorList>
            <person name="de Groot N.N."/>
        </authorList>
    </citation>
    <scope>NUCLEOTIDE SEQUENCE [LARGE SCALE GENOMIC DNA]</scope>
    <source>
        <strain evidence="2 3">DSM 15019</strain>
    </source>
</reference>
<evidence type="ECO:0000313" key="2">
    <source>
        <dbReference type="EMBL" id="SDS29218.1"/>
    </source>
</evidence>
<keyword evidence="1" id="KW-0812">Transmembrane</keyword>
<name>A0A1H1R099_9MICO</name>
<feature type="transmembrane region" description="Helical" evidence="1">
    <location>
        <begin position="38"/>
        <end position="59"/>
    </location>
</feature>
<dbReference type="Proteomes" id="UP000182126">
    <property type="component" value="Chromosome I"/>
</dbReference>
<keyword evidence="1" id="KW-0472">Membrane</keyword>
<dbReference type="AlphaFoldDB" id="A0A1H1R099"/>
<organism evidence="2 3">
    <name type="scientific">Microbacterium paraoxydans</name>
    <dbReference type="NCBI Taxonomy" id="199592"/>
    <lineage>
        <taxon>Bacteria</taxon>
        <taxon>Bacillati</taxon>
        <taxon>Actinomycetota</taxon>
        <taxon>Actinomycetes</taxon>
        <taxon>Micrococcales</taxon>
        <taxon>Microbacteriaceae</taxon>
        <taxon>Microbacterium</taxon>
    </lineage>
</organism>